<evidence type="ECO:0000259" key="1">
    <source>
        <dbReference type="SMART" id="SM00871"/>
    </source>
</evidence>
<accession>A0A0F9QJP0</accession>
<name>A0A0F9QJP0_9ZZZZ</name>
<proteinExistence type="predicted"/>
<dbReference type="InterPro" id="IPR010499">
    <property type="entry name" value="AraC_E-bd"/>
</dbReference>
<dbReference type="Pfam" id="PF14526">
    <property type="entry name" value="Cass2"/>
    <property type="match status" value="1"/>
</dbReference>
<comment type="caution">
    <text evidence="2">The sequence shown here is derived from an EMBL/GenBank/DDBJ whole genome shotgun (WGS) entry which is preliminary data.</text>
</comment>
<sequence>MTEEIRIEKIKSERAVYFHALSETPEEDAWNKAEFWAKKKGLIDKGSKIRIFGRNTYPTENPEPHGYGYFVTVPPNFRVEKEISVRIIPEGLYAIVRCEGLEEISKTWESLWKWVNESKYEYIGETKGEYGYELGFEEHLNWYSAMIDKSENMFIFDLMLQLNDKIY</sequence>
<dbReference type="InterPro" id="IPR011256">
    <property type="entry name" value="Reg_factor_effector_dom_sf"/>
</dbReference>
<organism evidence="2">
    <name type="scientific">marine sediment metagenome</name>
    <dbReference type="NCBI Taxonomy" id="412755"/>
    <lineage>
        <taxon>unclassified sequences</taxon>
        <taxon>metagenomes</taxon>
        <taxon>ecological metagenomes</taxon>
    </lineage>
</organism>
<evidence type="ECO:0000313" key="2">
    <source>
        <dbReference type="EMBL" id="KKN37247.1"/>
    </source>
</evidence>
<dbReference type="SUPFAM" id="SSF55136">
    <property type="entry name" value="Probable bacterial effector-binding domain"/>
    <property type="match status" value="1"/>
</dbReference>
<dbReference type="InterPro" id="IPR029441">
    <property type="entry name" value="Cass2"/>
</dbReference>
<protein>
    <recommendedName>
        <fullName evidence="1">AraC effector-binding domain-containing protein</fullName>
    </recommendedName>
</protein>
<dbReference type="Gene3D" id="3.20.80.10">
    <property type="entry name" value="Regulatory factor, effector binding domain"/>
    <property type="match status" value="1"/>
</dbReference>
<gene>
    <name evidence="2" type="ORF">LCGC14_0765380</name>
</gene>
<reference evidence="2" key="1">
    <citation type="journal article" date="2015" name="Nature">
        <title>Complex archaea that bridge the gap between prokaryotes and eukaryotes.</title>
        <authorList>
            <person name="Spang A."/>
            <person name="Saw J.H."/>
            <person name="Jorgensen S.L."/>
            <person name="Zaremba-Niedzwiedzka K."/>
            <person name="Martijn J."/>
            <person name="Lind A.E."/>
            <person name="van Eijk R."/>
            <person name="Schleper C."/>
            <person name="Guy L."/>
            <person name="Ettema T.J."/>
        </authorList>
    </citation>
    <scope>NUCLEOTIDE SEQUENCE</scope>
</reference>
<feature type="domain" description="AraC effector-binding" evidence="1">
    <location>
        <begin position="3"/>
        <end position="163"/>
    </location>
</feature>
<dbReference type="AlphaFoldDB" id="A0A0F9QJP0"/>
<dbReference type="SMART" id="SM00871">
    <property type="entry name" value="AraC_E_bind"/>
    <property type="match status" value="1"/>
</dbReference>
<dbReference type="EMBL" id="LAZR01001907">
    <property type="protein sequence ID" value="KKN37247.1"/>
    <property type="molecule type" value="Genomic_DNA"/>
</dbReference>